<evidence type="ECO:0000256" key="2">
    <source>
        <dbReference type="ARBA" id="ARBA00005993"/>
    </source>
</evidence>
<dbReference type="Pfam" id="PF00104">
    <property type="entry name" value="Hormone_recep"/>
    <property type="match status" value="1"/>
</dbReference>
<dbReference type="SMART" id="SM00399">
    <property type="entry name" value="ZnF_C4"/>
    <property type="match status" value="1"/>
</dbReference>
<dbReference type="CDD" id="cd06960">
    <property type="entry name" value="NR_DBD_HNF4A"/>
    <property type="match status" value="1"/>
</dbReference>
<dbReference type="InterPro" id="IPR013088">
    <property type="entry name" value="Znf_NHR/GATA"/>
</dbReference>
<evidence type="ECO:0000256" key="3">
    <source>
        <dbReference type="ARBA" id="ARBA00022723"/>
    </source>
</evidence>
<dbReference type="WBParaSite" id="PSAMB.scaffold1244size33878.g11980.t1">
    <property type="protein sequence ID" value="PSAMB.scaffold1244size33878.g11980.t1"/>
    <property type="gene ID" value="PSAMB.scaffold1244size33878.g11980"/>
</dbReference>
<keyword evidence="4 11" id="KW-0863">Zinc-finger</keyword>
<dbReference type="SMART" id="SM00430">
    <property type="entry name" value="HOLI"/>
    <property type="match status" value="1"/>
</dbReference>
<evidence type="ECO:0000313" key="16">
    <source>
        <dbReference type="WBParaSite" id="PSAMB.scaffold1244size33878.g11980.t1"/>
    </source>
</evidence>
<feature type="compositionally biased region" description="Polar residues" evidence="12">
    <location>
        <begin position="306"/>
        <end position="329"/>
    </location>
</feature>
<protein>
    <submittedName>
        <fullName evidence="16">Uncharacterized protein</fullName>
    </submittedName>
</protein>
<dbReference type="SUPFAM" id="SSF57716">
    <property type="entry name" value="Glucocorticoid receptor-like (DNA-binding domain)"/>
    <property type="match status" value="1"/>
</dbReference>
<evidence type="ECO:0000256" key="7">
    <source>
        <dbReference type="ARBA" id="ARBA00023125"/>
    </source>
</evidence>
<keyword evidence="15" id="KW-1185">Reference proteome</keyword>
<evidence type="ECO:0000256" key="5">
    <source>
        <dbReference type="ARBA" id="ARBA00022833"/>
    </source>
</evidence>
<keyword evidence="10 11" id="KW-0539">Nucleus</keyword>
<evidence type="ECO:0000256" key="9">
    <source>
        <dbReference type="ARBA" id="ARBA00023170"/>
    </source>
</evidence>
<dbReference type="InterPro" id="IPR001628">
    <property type="entry name" value="Znf_hrmn_rcpt"/>
</dbReference>
<feature type="domain" description="Nuclear receptor" evidence="13">
    <location>
        <begin position="155"/>
        <end position="230"/>
    </location>
</feature>
<dbReference type="InterPro" id="IPR050274">
    <property type="entry name" value="Nuclear_hormone_rcpt_NR2"/>
</dbReference>
<dbReference type="PANTHER" id="PTHR24083">
    <property type="entry name" value="NUCLEAR HORMONE RECEPTOR"/>
    <property type="match status" value="1"/>
</dbReference>
<dbReference type="AlphaFoldDB" id="A0A914UTC6"/>
<dbReference type="Pfam" id="PF00105">
    <property type="entry name" value="zf-C4"/>
    <property type="match status" value="1"/>
</dbReference>
<sequence length="627" mass="68923">MSDVLCDGNALLMSTTPSTSSASLSTRDLLFSSRPLILDLAQLSAAGASAFHPVSPPGQHHHHHHHSGRLGVLSNGPDSPASVSAINLVSQHSNAAFDLSNVYGQSLHGLLPSANVATSRSTPASPNHHRAHHMTAINVAHHQQQQPVHNINGDAQYCVICGDRATGKHYGANSCDGCKGFFRRTVRRNQNYTCRFNGSCIIDKDHRNACRSCRFDKCTMAGMRKDAVQNERDRITSSQKRTASGGGGGSSRKASRADGVDEDQESMDGDVKSRRTTPEPPNQYVETLMKAEAVTKHLRNTVITRTSDQVPSPARLNSSGDILDSSPSAANKEVSPGVNRDGYRIATTADVTESMHQQLMLMVEWAKTLPAFTDLPMEHQIALLRQYSAQHLVICAGFRSKHMNDAYTAQHLVICAGFRSKHMNDAVFLTNETCLARDSPRVPDVNRVGSRILDDLTCSMRQLKMDESEYVTLKALVFFNPLAKGVEKSKERIEETRQEILAALEHHVTKVSPNRDMPNRFGNLLLLLPPMLAIARDLIEDVQLARLFGLANIDSLMQELMLPEEDANAANSNFVMNEGSNASISGHSMQHEHNDEKSFSPQVIRNSELVKKATRNGLKRKVEIEDP</sequence>
<evidence type="ECO:0000259" key="14">
    <source>
        <dbReference type="PROSITE" id="PS51843"/>
    </source>
</evidence>
<keyword evidence="7 11" id="KW-0238">DNA-binding</keyword>
<evidence type="ECO:0000256" key="4">
    <source>
        <dbReference type="ARBA" id="ARBA00022771"/>
    </source>
</evidence>
<dbReference type="InterPro" id="IPR000536">
    <property type="entry name" value="Nucl_hrmn_rcpt_lig-bd"/>
</dbReference>
<feature type="region of interest" description="Disordered" evidence="12">
    <location>
        <begin position="578"/>
        <end position="606"/>
    </location>
</feature>
<dbReference type="GO" id="GO:0008270">
    <property type="term" value="F:zinc ion binding"/>
    <property type="evidence" value="ECO:0007669"/>
    <property type="project" value="UniProtKB-KW"/>
</dbReference>
<dbReference type="GO" id="GO:0000978">
    <property type="term" value="F:RNA polymerase II cis-regulatory region sequence-specific DNA binding"/>
    <property type="evidence" value="ECO:0007669"/>
    <property type="project" value="InterPro"/>
</dbReference>
<keyword evidence="5 11" id="KW-0862">Zinc</keyword>
<dbReference type="InterPro" id="IPR000003">
    <property type="entry name" value="Retinoid-X_rcpt/HNF4"/>
</dbReference>
<dbReference type="Gene3D" id="3.30.50.10">
    <property type="entry name" value="Erythroid Transcription Factor GATA-1, subunit A"/>
    <property type="match status" value="1"/>
</dbReference>
<evidence type="ECO:0000259" key="13">
    <source>
        <dbReference type="PROSITE" id="PS51030"/>
    </source>
</evidence>
<evidence type="ECO:0000313" key="15">
    <source>
        <dbReference type="Proteomes" id="UP000887566"/>
    </source>
</evidence>
<keyword evidence="3 11" id="KW-0479">Metal-binding</keyword>
<evidence type="ECO:0000256" key="1">
    <source>
        <dbReference type="ARBA" id="ARBA00004123"/>
    </source>
</evidence>
<comment type="similarity">
    <text evidence="2 11">Belongs to the nuclear hormone receptor family.</text>
</comment>
<dbReference type="SUPFAM" id="SSF48508">
    <property type="entry name" value="Nuclear receptor ligand-binding domain"/>
    <property type="match status" value="1"/>
</dbReference>
<dbReference type="PRINTS" id="PR00545">
    <property type="entry name" value="RETINOIDXR"/>
</dbReference>
<dbReference type="PRINTS" id="PR00398">
    <property type="entry name" value="STRDHORMONER"/>
</dbReference>
<dbReference type="PROSITE" id="PS51030">
    <property type="entry name" value="NUCLEAR_REC_DBD_2"/>
    <property type="match status" value="1"/>
</dbReference>
<comment type="subcellular location">
    <subcellularLocation>
        <location evidence="1 11">Nucleus</location>
    </subcellularLocation>
</comment>
<dbReference type="Proteomes" id="UP000887566">
    <property type="component" value="Unplaced"/>
</dbReference>
<evidence type="ECO:0000256" key="12">
    <source>
        <dbReference type="SAM" id="MobiDB-lite"/>
    </source>
</evidence>
<dbReference type="GO" id="GO:0005634">
    <property type="term" value="C:nucleus"/>
    <property type="evidence" value="ECO:0007669"/>
    <property type="project" value="UniProtKB-SubCell"/>
</dbReference>
<accession>A0A914UTC6</accession>
<feature type="region of interest" description="Disordered" evidence="12">
    <location>
        <begin position="306"/>
        <end position="336"/>
    </location>
</feature>
<dbReference type="FunFam" id="3.30.50.10:FF:000030">
    <property type="entry name" value="Nuclear Hormone Receptor family"/>
    <property type="match status" value="1"/>
</dbReference>
<feature type="region of interest" description="Disordered" evidence="12">
    <location>
        <begin position="51"/>
        <end position="76"/>
    </location>
</feature>
<organism evidence="15 16">
    <name type="scientific">Plectus sambesii</name>
    <dbReference type="NCBI Taxonomy" id="2011161"/>
    <lineage>
        <taxon>Eukaryota</taxon>
        <taxon>Metazoa</taxon>
        <taxon>Ecdysozoa</taxon>
        <taxon>Nematoda</taxon>
        <taxon>Chromadorea</taxon>
        <taxon>Plectida</taxon>
        <taxon>Plectina</taxon>
        <taxon>Plectoidea</taxon>
        <taxon>Plectidae</taxon>
        <taxon>Plectus</taxon>
    </lineage>
</organism>
<dbReference type="InterPro" id="IPR049636">
    <property type="entry name" value="HNF4-like_DBD"/>
</dbReference>
<keyword evidence="6 11" id="KW-0805">Transcription regulation</keyword>
<dbReference type="InterPro" id="IPR035500">
    <property type="entry name" value="NHR-like_dom_sf"/>
</dbReference>
<evidence type="ECO:0000256" key="8">
    <source>
        <dbReference type="ARBA" id="ARBA00023163"/>
    </source>
</evidence>
<dbReference type="PRINTS" id="PR00047">
    <property type="entry name" value="STROIDFINGER"/>
</dbReference>
<dbReference type="InterPro" id="IPR001723">
    <property type="entry name" value="Nuclear_hrmn_rcpt"/>
</dbReference>
<reference evidence="16" key="1">
    <citation type="submission" date="2022-11" db="UniProtKB">
        <authorList>
            <consortium name="WormBaseParasite"/>
        </authorList>
    </citation>
    <scope>IDENTIFICATION</scope>
</reference>
<feature type="compositionally biased region" description="Basic and acidic residues" evidence="12">
    <location>
        <begin position="589"/>
        <end position="598"/>
    </location>
</feature>
<keyword evidence="8 11" id="KW-0804">Transcription</keyword>
<dbReference type="PROSITE" id="PS51843">
    <property type="entry name" value="NR_LBD"/>
    <property type="match status" value="1"/>
</dbReference>
<dbReference type="GO" id="GO:0003707">
    <property type="term" value="F:nuclear steroid receptor activity"/>
    <property type="evidence" value="ECO:0007669"/>
    <property type="project" value="InterPro"/>
</dbReference>
<feature type="domain" description="NR LBD" evidence="14">
    <location>
        <begin position="280"/>
        <end position="564"/>
    </location>
</feature>
<feature type="compositionally biased region" description="Basic residues" evidence="12">
    <location>
        <begin position="59"/>
        <end position="68"/>
    </location>
</feature>
<proteinExistence type="inferred from homology"/>
<evidence type="ECO:0000256" key="6">
    <source>
        <dbReference type="ARBA" id="ARBA00023015"/>
    </source>
</evidence>
<feature type="compositionally biased region" description="Polar residues" evidence="12">
    <location>
        <begin position="578"/>
        <end position="588"/>
    </location>
</feature>
<dbReference type="PROSITE" id="PS00031">
    <property type="entry name" value="NUCLEAR_REC_DBD_1"/>
    <property type="match status" value="1"/>
</dbReference>
<feature type="region of interest" description="Disordered" evidence="12">
    <location>
        <begin position="227"/>
        <end position="283"/>
    </location>
</feature>
<dbReference type="Gene3D" id="1.10.565.10">
    <property type="entry name" value="Retinoid X Receptor"/>
    <property type="match status" value="1"/>
</dbReference>
<name>A0A914UTC6_9BILA</name>
<evidence type="ECO:0000256" key="11">
    <source>
        <dbReference type="RuleBase" id="RU004334"/>
    </source>
</evidence>
<keyword evidence="9 11" id="KW-0675">Receptor</keyword>
<evidence type="ECO:0000256" key="10">
    <source>
        <dbReference type="ARBA" id="ARBA00023242"/>
    </source>
</evidence>